<organism evidence="1 2">
    <name type="scientific">Trichonephila inaurata madagascariensis</name>
    <dbReference type="NCBI Taxonomy" id="2747483"/>
    <lineage>
        <taxon>Eukaryota</taxon>
        <taxon>Metazoa</taxon>
        <taxon>Ecdysozoa</taxon>
        <taxon>Arthropoda</taxon>
        <taxon>Chelicerata</taxon>
        <taxon>Arachnida</taxon>
        <taxon>Araneae</taxon>
        <taxon>Araneomorphae</taxon>
        <taxon>Entelegynae</taxon>
        <taxon>Araneoidea</taxon>
        <taxon>Nephilidae</taxon>
        <taxon>Trichonephila</taxon>
        <taxon>Trichonephila inaurata</taxon>
    </lineage>
</organism>
<name>A0A8X7CCQ6_9ARAC</name>
<dbReference type="EMBL" id="BMAV01012977">
    <property type="protein sequence ID" value="GFY60094.1"/>
    <property type="molecule type" value="Genomic_DNA"/>
</dbReference>
<keyword evidence="2" id="KW-1185">Reference proteome</keyword>
<evidence type="ECO:0000313" key="1">
    <source>
        <dbReference type="EMBL" id="GFY60094.1"/>
    </source>
</evidence>
<sequence length="95" mass="11115">MVKRSELKRKTGDLGNGILGGIYNKAEVEKERERPGIAQPWKLEKQGAYHKKVWSVMCVIRYEEEVLDGMCVLFVTRIKSEMVLLEWPKEDTRVY</sequence>
<protein>
    <submittedName>
        <fullName evidence="1">Uncharacterized protein</fullName>
    </submittedName>
</protein>
<reference evidence="1" key="1">
    <citation type="submission" date="2020-08" db="EMBL/GenBank/DDBJ databases">
        <title>Multicomponent nature underlies the extraordinary mechanical properties of spider dragline silk.</title>
        <authorList>
            <person name="Kono N."/>
            <person name="Nakamura H."/>
            <person name="Mori M."/>
            <person name="Yoshida Y."/>
            <person name="Ohtoshi R."/>
            <person name="Malay A.D."/>
            <person name="Moran D.A.P."/>
            <person name="Tomita M."/>
            <person name="Numata K."/>
            <person name="Arakawa K."/>
        </authorList>
    </citation>
    <scope>NUCLEOTIDE SEQUENCE</scope>
</reference>
<accession>A0A8X7CCQ6</accession>
<dbReference type="AlphaFoldDB" id="A0A8X7CCQ6"/>
<dbReference type="Proteomes" id="UP000886998">
    <property type="component" value="Unassembled WGS sequence"/>
</dbReference>
<proteinExistence type="predicted"/>
<gene>
    <name evidence="1" type="ORF">TNIN_32551</name>
</gene>
<evidence type="ECO:0000313" key="2">
    <source>
        <dbReference type="Proteomes" id="UP000886998"/>
    </source>
</evidence>
<comment type="caution">
    <text evidence="1">The sequence shown here is derived from an EMBL/GenBank/DDBJ whole genome shotgun (WGS) entry which is preliminary data.</text>
</comment>